<evidence type="ECO:0000313" key="3">
    <source>
        <dbReference type="Proteomes" id="UP000034774"/>
    </source>
</evidence>
<dbReference type="Proteomes" id="UP000034774">
    <property type="component" value="Unassembled WGS sequence"/>
</dbReference>
<evidence type="ECO:0000256" key="1">
    <source>
        <dbReference type="SAM" id="Phobius"/>
    </source>
</evidence>
<dbReference type="EMBL" id="LBVU01000004">
    <property type="protein sequence ID" value="KKQ91739.1"/>
    <property type="molecule type" value="Genomic_DNA"/>
</dbReference>
<accession>A0A0G0P0X2</accession>
<protein>
    <recommendedName>
        <fullName evidence="4">POTRA domain-containing protein</fullName>
    </recommendedName>
</protein>
<gene>
    <name evidence="2" type="ORF">UT17_C0004G0087</name>
</gene>
<keyword evidence="1" id="KW-0812">Transmembrane</keyword>
<keyword evidence="1" id="KW-0472">Membrane</keyword>
<proteinExistence type="predicted"/>
<feature type="transmembrane region" description="Helical" evidence="1">
    <location>
        <begin position="7"/>
        <end position="24"/>
    </location>
</feature>
<dbReference type="AlphaFoldDB" id="A0A0G0P0X2"/>
<sequence length="213" mass="24319">MIKKLPLFLILFCFILLFFIPFFIKVRIDCKSQFGECPDEVNFKLKPLNSRTLFYVKKNTSKILKADALVSSFSTQYKFPDILEINLIVKKPLFAIKDILTGRIFLIDKDGNILTEAGTTSLPIIVQEGREPNLIALNLILGVYQMYQVLYGTIANDALVVDMPVGLRVIFPLYGDPEVLLGSLRLIYSKIETSDQEEKFSEIDLRFKNAVLR</sequence>
<reference evidence="2 3" key="1">
    <citation type="journal article" date="2015" name="Nature">
        <title>rRNA introns, odd ribosomes, and small enigmatic genomes across a large radiation of phyla.</title>
        <authorList>
            <person name="Brown C.T."/>
            <person name="Hug L.A."/>
            <person name="Thomas B.C."/>
            <person name="Sharon I."/>
            <person name="Castelle C.J."/>
            <person name="Singh A."/>
            <person name="Wilkins M.J."/>
            <person name="Williams K.H."/>
            <person name="Banfield J.F."/>
        </authorList>
    </citation>
    <scope>NUCLEOTIDE SEQUENCE [LARGE SCALE GENOMIC DNA]</scope>
</reference>
<keyword evidence="1" id="KW-1133">Transmembrane helix</keyword>
<name>A0A0G0P0X2_9BACT</name>
<evidence type="ECO:0008006" key="4">
    <source>
        <dbReference type="Google" id="ProtNLM"/>
    </source>
</evidence>
<comment type="caution">
    <text evidence="2">The sequence shown here is derived from an EMBL/GenBank/DDBJ whole genome shotgun (WGS) entry which is preliminary data.</text>
</comment>
<organism evidence="2 3">
    <name type="scientific">Candidatus Woesebacteria bacterium GW2011_GWB1_39_10</name>
    <dbReference type="NCBI Taxonomy" id="1618572"/>
    <lineage>
        <taxon>Bacteria</taxon>
        <taxon>Candidatus Woeseibacteriota</taxon>
    </lineage>
</organism>
<evidence type="ECO:0000313" key="2">
    <source>
        <dbReference type="EMBL" id="KKQ91739.1"/>
    </source>
</evidence>
<dbReference type="STRING" id="1618572.UT17_C0004G0087"/>